<dbReference type="SUPFAM" id="SSF47323">
    <property type="entry name" value="Anticodon-binding domain of a subclass of class I aminoacyl-tRNA synthetases"/>
    <property type="match status" value="1"/>
</dbReference>
<dbReference type="EC" id="6.1.1.16" evidence="2"/>
<dbReference type="Pfam" id="PF01406">
    <property type="entry name" value="tRNA-synt_1e"/>
    <property type="match status" value="2"/>
</dbReference>
<evidence type="ECO:0000256" key="1">
    <source>
        <dbReference type="ARBA" id="ARBA00001947"/>
    </source>
</evidence>
<evidence type="ECO:0000256" key="2">
    <source>
        <dbReference type="ARBA" id="ARBA00012832"/>
    </source>
</evidence>
<evidence type="ECO:0000256" key="8">
    <source>
        <dbReference type="ARBA" id="ARBA00022917"/>
    </source>
</evidence>
<keyword evidence="5" id="KW-0547">Nucleotide-binding</keyword>
<feature type="coiled-coil region" evidence="11">
    <location>
        <begin position="733"/>
        <end position="762"/>
    </location>
</feature>
<dbReference type="GO" id="GO:0004817">
    <property type="term" value="F:cysteine-tRNA ligase activity"/>
    <property type="evidence" value="ECO:0007669"/>
    <property type="project" value="UniProtKB-EC"/>
</dbReference>
<evidence type="ECO:0000256" key="12">
    <source>
        <dbReference type="SAM" id="MobiDB-lite"/>
    </source>
</evidence>
<dbReference type="Gene3D" id="1.20.120.640">
    <property type="entry name" value="Anticodon-binding domain of a subclass of class I aminoacyl-tRNA synthetases"/>
    <property type="match status" value="1"/>
</dbReference>
<evidence type="ECO:0000259" key="13">
    <source>
        <dbReference type="Pfam" id="PF01406"/>
    </source>
</evidence>
<organism evidence="14 15">
    <name type="scientific">Terfezia boudieri ATCC MYA-4762</name>
    <dbReference type="NCBI Taxonomy" id="1051890"/>
    <lineage>
        <taxon>Eukaryota</taxon>
        <taxon>Fungi</taxon>
        <taxon>Dikarya</taxon>
        <taxon>Ascomycota</taxon>
        <taxon>Pezizomycotina</taxon>
        <taxon>Pezizomycetes</taxon>
        <taxon>Pezizales</taxon>
        <taxon>Pezizaceae</taxon>
        <taxon>Terfezia</taxon>
    </lineage>
</organism>
<dbReference type="Proteomes" id="UP000267821">
    <property type="component" value="Unassembled WGS sequence"/>
</dbReference>
<dbReference type="GO" id="GO:0006423">
    <property type="term" value="P:cysteinyl-tRNA aminoacylation"/>
    <property type="evidence" value="ECO:0007669"/>
    <property type="project" value="InterPro"/>
</dbReference>
<dbReference type="GO" id="GO:0005524">
    <property type="term" value="F:ATP binding"/>
    <property type="evidence" value="ECO:0007669"/>
    <property type="project" value="UniProtKB-KW"/>
</dbReference>
<keyword evidence="8" id="KW-0648">Protein biosynthesis</keyword>
<dbReference type="GO" id="GO:0005737">
    <property type="term" value="C:cytoplasm"/>
    <property type="evidence" value="ECO:0007669"/>
    <property type="project" value="TreeGrafter"/>
</dbReference>
<dbReference type="PANTHER" id="PTHR10890">
    <property type="entry name" value="CYSTEINYL-TRNA SYNTHETASE"/>
    <property type="match status" value="1"/>
</dbReference>
<dbReference type="AlphaFoldDB" id="A0A3N4LJG5"/>
<keyword evidence="15" id="KW-1185">Reference proteome</keyword>
<feature type="region of interest" description="Disordered" evidence="12">
    <location>
        <begin position="763"/>
        <end position="830"/>
    </location>
</feature>
<keyword evidence="4" id="KW-0479">Metal-binding</keyword>
<dbReference type="SUPFAM" id="SSF52374">
    <property type="entry name" value="Nucleotidylyl transferase"/>
    <property type="match status" value="1"/>
</dbReference>
<proteinExistence type="inferred from homology"/>
<accession>A0A3N4LJG5</accession>
<comment type="cofactor">
    <cofactor evidence="1">
        <name>Zn(2+)</name>
        <dbReference type="ChEBI" id="CHEBI:29105"/>
    </cofactor>
</comment>
<evidence type="ECO:0000256" key="4">
    <source>
        <dbReference type="ARBA" id="ARBA00022723"/>
    </source>
</evidence>
<dbReference type="InterPro" id="IPR032678">
    <property type="entry name" value="tRNA-synt_1_cat_dom"/>
</dbReference>
<evidence type="ECO:0000313" key="14">
    <source>
        <dbReference type="EMBL" id="RPB23053.1"/>
    </source>
</evidence>
<evidence type="ECO:0000256" key="3">
    <source>
        <dbReference type="ARBA" id="ARBA00022598"/>
    </source>
</evidence>
<keyword evidence="7" id="KW-0067">ATP-binding</keyword>
<evidence type="ECO:0000256" key="6">
    <source>
        <dbReference type="ARBA" id="ARBA00022833"/>
    </source>
</evidence>
<protein>
    <recommendedName>
        <fullName evidence="2">cysteine--tRNA ligase</fullName>
        <ecNumber evidence="2">6.1.1.16</ecNumber>
    </recommendedName>
    <alternativeName>
        <fullName evidence="10">Cysteinyl-tRNA synthetase</fullName>
    </alternativeName>
</protein>
<keyword evidence="6" id="KW-0862">Zinc</keyword>
<sequence length="830" mass="93231">MATTTTTSRKQPPWRQPTTEADAPALPPLKVYNSLTRSKVPFVPLDKSGKKVTWYCCGPTVYDAGHLGHARNYVTTDILRRIVRDYFGFDVTFVQNVTDVDDKIILRARENFLFTEFVAKNPTITPEVKSTALAAWMHYVTEKLKLPEGDSVTPETFLSWAVSHKDYARIYAIVEKEVHKKPGQEAEEILLNEKDTKIKMHLKTLYTSSYALVEIQDSPQAFYDAIASILPTYLDFKARKENREYGMEIFSMLSTYWENHFNEDMRRLNVLPPTIITRVSEFIPENVAFVQRLVQKGFAYQTQNGSVYFDIQTYENAGHHYAKLEPWNKGDTALLADGEGSLSTQPSEANTTALASNVFVKEKKSPNDFALWKSSKPGEPSWPSPWGPGRPGWHIECSVMAGHVLGGKIDIHSGGIDLAFPHHDNEIAQSEAYWEGDFKGYDKCCSTTDGDGKHQWINYFLHMGHLSIQGSKMSKSLKNFVSIREALARGPMGETPAWTSRGLRVVFLMGGWKEGIEVGMGVLVEAKSWEESISKFFTNVKALTAEETEKEKRGEFIPMTFTAAEAQIYQDLDNARSSLHVALCDNFNTPLAMQVLSEIVQKANVYMLNNKNTFSVPAVKEIARWITRIVNILGLDSTPYAGDKIGWGDATGEVEGAGNKEDILMPYLRILSNFRDKIRTMAIANKDGVSSKELLAACDVLRNDDLPPLGVSLDDRDTAVALVKLVSPEELLAQKAEKEKKAAEKEANKLVLKAEREAAERKKLEVGKLSPTEMFKPPHSDEFEEWDDDGLPTKVKGGEEVAKSRGKKLKKDWEKQKKLHEAWKAVQAPN</sequence>
<feature type="domain" description="tRNA synthetases class I catalytic" evidence="13">
    <location>
        <begin position="49"/>
        <end position="439"/>
    </location>
</feature>
<evidence type="ECO:0000256" key="11">
    <source>
        <dbReference type="SAM" id="Coils"/>
    </source>
</evidence>
<dbReference type="NCBIfam" id="TIGR00435">
    <property type="entry name" value="cysS"/>
    <property type="match status" value="1"/>
</dbReference>
<feature type="compositionally biased region" description="Basic and acidic residues" evidence="12">
    <location>
        <begin position="811"/>
        <end position="823"/>
    </location>
</feature>
<dbReference type="FunCoup" id="A0A3N4LJG5">
    <property type="interactions" value="949"/>
</dbReference>
<dbReference type="InterPro" id="IPR014729">
    <property type="entry name" value="Rossmann-like_a/b/a_fold"/>
</dbReference>
<evidence type="ECO:0000256" key="10">
    <source>
        <dbReference type="ARBA" id="ARBA00031499"/>
    </source>
</evidence>
<name>A0A3N4LJG5_9PEZI</name>
<evidence type="ECO:0000313" key="15">
    <source>
        <dbReference type="Proteomes" id="UP000267821"/>
    </source>
</evidence>
<feature type="domain" description="tRNA synthetases class I catalytic" evidence="13">
    <location>
        <begin position="453"/>
        <end position="489"/>
    </location>
</feature>
<evidence type="ECO:0000256" key="9">
    <source>
        <dbReference type="ARBA" id="ARBA00023146"/>
    </source>
</evidence>
<dbReference type="EMBL" id="ML121548">
    <property type="protein sequence ID" value="RPB23053.1"/>
    <property type="molecule type" value="Genomic_DNA"/>
</dbReference>
<dbReference type="InterPro" id="IPR024909">
    <property type="entry name" value="Cys-tRNA/MSH_ligase"/>
</dbReference>
<evidence type="ECO:0000256" key="5">
    <source>
        <dbReference type="ARBA" id="ARBA00022741"/>
    </source>
</evidence>
<dbReference type="InterPro" id="IPR015803">
    <property type="entry name" value="Cys-tRNA-ligase"/>
</dbReference>
<dbReference type="OrthoDB" id="438179at2759"/>
<feature type="compositionally biased region" description="Polar residues" evidence="12">
    <location>
        <begin position="1"/>
        <end position="10"/>
    </location>
</feature>
<feature type="region of interest" description="Disordered" evidence="12">
    <location>
        <begin position="1"/>
        <end position="25"/>
    </location>
</feature>
<gene>
    <name evidence="14" type="ORF">L211DRAFT_839000</name>
</gene>
<dbReference type="GO" id="GO:0046872">
    <property type="term" value="F:metal ion binding"/>
    <property type="evidence" value="ECO:0007669"/>
    <property type="project" value="UniProtKB-KW"/>
</dbReference>
<dbReference type="InParanoid" id="A0A3N4LJG5"/>
<keyword evidence="9 14" id="KW-0030">Aminoacyl-tRNA synthetase</keyword>
<keyword evidence="3" id="KW-0436">Ligase</keyword>
<dbReference type="InterPro" id="IPR009080">
    <property type="entry name" value="tRNAsynth_Ia_anticodon-bd"/>
</dbReference>
<reference evidence="14 15" key="1">
    <citation type="journal article" date="2018" name="Nat. Ecol. Evol.">
        <title>Pezizomycetes genomes reveal the molecular basis of ectomycorrhizal truffle lifestyle.</title>
        <authorList>
            <person name="Murat C."/>
            <person name="Payen T."/>
            <person name="Noel B."/>
            <person name="Kuo A."/>
            <person name="Morin E."/>
            <person name="Chen J."/>
            <person name="Kohler A."/>
            <person name="Krizsan K."/>
            <person name="Balestrini R."/>
            <person name="Da Silva C."/>
            <person name="Montanini B."/>
            <person name="Hainaut M."/>
            <person name="Levati E."/>
            <person name="Barry K.W."/>
            <person name="Belfiori B."/>
            <person name="Cichocki N."/>
            <person name="Clum A."/>
            <person name="Dockter R.B."/>
            <person name="Fauchery L."/>
            <person name="Guy J."/>
            <person name="Iotti M."/>
            <person name="Le Tacon F."/>
            <person name="Lindquist E.A."/>
            <person name="Lipzen A."/>
            <person name="Malagnac F."/>
            <person name="Mello A."/>
            <person name="Molinier V."/>
            <person name="Miyauchi S."/>
            <person name="Poulain J."/>
            <person name="Riccioni C."/>
            <person name="Rubini A."/>
            <person name="Sitrit Y."/>
            <person name="Splivallo R."/>
            <person name="Traeger S."/>
            <person name="Wang M."/>
            <person name="Zifcakova L."/>
            <person name="Wipf D."/>
            <person name="Zambonelli A."/>
            <person name="Paolocci F."/>
            <person name="Nowrousian M."/>
            <person name="Ottonello S."/>
            <person name="Baldrian P."/>
            <person name="Spatafora J.W."/>
            <person name="Henrissat B."/>
            <person name="Nagy L.G."/>
            <person name="Aury J.M."/>
            <person name="Wincker P."/>
            <person name="Grigoriev I.V."/>
            <person name="Bonfante P."/>
            <person name="Martin F.M."/>
        </authorList>
    </citation>
    <scope>NUCLEOTIDE SEQUENCE [LARGE SCALE GENOMIC DNA]</scope>
    <source>
        <strain evidence="14 15">ATCC MYA-4762</strain>
    </source>
</reference>
<dbReference type="HAMAP" id="MF_00041">
    <property type="entry name" value="Cys_tRNA_synth"/>
    <property type="match status" value="1"/>
</dbReference>
<keyword evidence="11" id="KW-0175">Coiled coil</keyword>
<dbReference type="Gene3D" id="3.40.50.620">
    <property type="entry name" value="HUPs"/>
    <property type="match status" value="2"/>
</dbReference>
<dbReference type="PANTHER" id="PTHR10890:SF3">
    <property type="entry name" value="CYSTEINE--TRNA LIGASE, CYTOPLASMIC"/>
    <property type="match status" value="1"/>
</dbReference>
<evidence type="ECO:0000256" key="7">
    <source>
        <dbReference type="ARBA" id="ARBA00022840"/>
    </source>
</evidence>
<dbReference type="STRING" id="1051890.A0A3N4LJG5"/>